<keyword evidence="4" id="KW-1185">Reference proteome</keyword>
<feature type="region of interest" description="Disordered" evidence="1">
    <location>
        <begin position="68"/>
        <end position="101"/>
    </location>
</feature>
<reference evidence="3 4" key="2">
    <citation type="journal article" date="2010" name="Nature">
        <title>Comparative genomics reveals mobile pathogenicity chromosomes in Fusarium.</title>
        <authorList>
            <person name="Ma L.J."/>
            <person name="van der Does H.C."/>
            <person name="Borkovich K.A."/>
            <person name="Coleman J.J."/>
            <person name="Daboussi M.J."/>
            <person name="Di Pietro A."/>
            <person name="Dufresne M."/>
            <person name="Freitag M."/>
            <person name="Grabherr M."/>
            <person name="Henrissat B."/>
            <person name="Houterman P.M."/>
            <person name="Kang S."/>
            <person name="Shim W.B."/>
            <person name="Woloshuk C."/>
            <person name="Xie X."/>
            <person name="Xu J.R."/>
            <person name="Antoniw J."/>
            <person name="Baker S.E."/>
            <person name="Bluhm B.H."/>
            <person name="Breakspear A."/>
            <person name="Brown D.W."/>
            <person name="Butchko R.A."/>
            <person name="Chapman S."/>
            <person name="Coulson R."/>
            <person name="Coutinho P.M."/>
            <person name="Danchin E.G."/>
            <person name="Diener A."/>
            <person name="Gale L.R."/>
            <person name="Gardiner D.M."/>
            <person name="Goff S."/>
            <person name="Hammond-Kosack K.E."/>
            <person name="Hilburn K."/>
            <person name="Hua-Van A."/>
            <person name="Jonkers W."/>
            <person name="Kazan K."/>
            <person name="Kodira C.D."/>
            <person name="Koehrsen M."/>
            <person name="Kumar L."/>
            <person name="Lee Y.H."/>
            <person name="Li L."/>
            <person name="Manners J.M."/>
            <person name="Miranda-Saavedra D."/>
            <person name="Mukherjee M."/>
            <person name="Park G."/>
            <person name="Park J."/>
            <person name="Park S.Y."/>
            <person name="Proctor R.H."/>
            <person name="Regev A."/>
            <person name="Ruiz-Roldan M.C."/>
            <person name="Sain D."/>
            <person name="Sakthikumar S."/>
            <person name="Sykes S."/>
            <person name="Schwartz D.C."/>
            <person name="Turgeon B.G."/>
            <person name="Wapinski I."/>
            <person name="Yoder O."/>
            <person name="Young S."/>
            <person name="Zeng Q."/>
            <person name="Zhou S."/>
            <person name="Galagan J."/>
            <person name="Cuomo C.A."/>
            <person name="Kistler H.C."/>
            <person name="Rep M."/>
        </authorList>
    </citation>
    <scope>GENOME REANNOTATION</scope>
    <source>
        <strain evidence="4">ATCC MYA-4620 / CBS 123657 / FGSC 9075 / NRRL 31084 / PH-1</strain>
        <strain evidence="3">PH-1 / ATCC MYA-4620 / FGSC 9075 / NRRL 31084</strain>
    </source>
</reference>
<reference evidence="3 4" key="1">
    <citation type="journal article" date="2007" name="Science">
        <title>The Fusarium graminearum genome reveals a link between localized polymorphism and pathogen specialization.</title>
        <authorList>
            <person name="Cuomo C.A."/>
            <person name="Gueldener U."/>
            <person name="Xu J.-R."/>
            <person name="Trail F."/>
            <person name="Turgeon B.G."/>
            <person name="Di Pietro A."/>
            <person name="Walton J.D."/>
            <person name="Ma L.-J."/>
            <person name="Baker S.E."/>
            <person name="Rep M."/>
            <person name="Adam G."/>
            <person name="Antoniw J."/>
            <person name="Baldwin T."/>
            <person name="Calvo S.E."/>
            <person name="Chang Y.-L."/>
            <person name="DeCaprio D."/>
            <person name="Gale L.R."/>
            <person name="Gnerre S."/>
            <person name="Goswami R.S."/>
            <person name="Hammond-Kosack K."/>
            <person name="Harris L.J."/>
            <person name="Hilburn K."/>
            <person name="Kennell J.C."/>
            <person name="Kroken S."/>
            <person name="Magnuson J.K."/>
            <person name="Mannhaupt G."/>
            <person name="Mauceli E.W."/>
            <person name="Mewes H.-W."/>
            <person name="Mitterbauer R."/>
            <person name="Muehlbauer G."/>
            <person name="Muensterkoetter M."/>
            <person name="Nelson D."/>
            <person name="O'Donnell K."/>
            <person name="Ouellet T."/>
            <person name="Qi W."/>
            <person name="Quesneville H."/>
            <person name="Roncero M.I.G."/>
            <person name="Seong K.-Y."/>
            <person name="Tetko I.V."/>
            <person name="Urban M."/>
            <person name="Waalwijk C."/>
            <person name="Ward T.J."/>
            <person name="Yao J."/>
            <person name="Birren B.W."/>
            <person name="Kistler H.C."/>
        </authorList>
    </citation>
    <scope>NUCLEOTIDE SEQUENCE [LARGE SCALE GENOMIC DNA]</scope>
    <source>
        <strain evidence="4">ATCC MYA-4620 / CBS 123657 / FGSC 9075 / NRRL 31084 / PH-1</strain>
        <strain evidence="3">PH-1 / ATCC MYA-4620 / FGSC 9075 / NRRL 31084</strain>
    </source>
</reference>
<dbReference type="AlphaFoldDB" id="A0A0E0SHE5"/>
<evidence type="ECO:0000313" key="2">
    <source>
        <dbReference type="EMBL" id="CEF85858.1"/>
    </source>
</evidence>
<evidence type="ECO:0000313" key="4">
    <source>
        <dbReference type="Proteomes" id="UP000070720"/>
    </source>
</evidence>
<dbReference type="VEuPathDB" id="FungiDB:FGRAMPH1_01G20823"/>
<dbReference type="eggNOG" id="ENOG502SX1S">
    <property type="taxonomic scope" value="Eukaryota"/>
</dbReference>
<dbReference type="Proteomes" id="UP000070720">
    <property type="component" value="Chromosome 3"/>
</dbReference>
<evidence type="ECO:0000313" key="3">
    <source>
        <dbReference type="EnsemblFungi" id="CEF85858"/>
    </source>
</evidence>
<gene>
    <name evidence="3" type="primary">FG10928.1</name>
    <name evidence="2" type="ORF">FGRAMPH1_01T20823</name>
</gene>
<feature type="compositionally biased region" description="Low complexity" evidence="1">
    <location>
        <begin position="78"/>
        <end position="100"/>
    </location>
</feature>
<organism evidence="3">
    <name type="scientific">Gibberella zeae (strain ATCC MYA-4620 / CBS 123657 / FGSC 9075 / NRRL 31084 / PH-1)</name>
    <name type="common">Wheat head blight fungus</name>
    <name type="synonym">Fusarium graminearum</name>
    <dbReference type="NCBI Taxonomy" id="229533"/>
    <lineage>
        <taxon>Eukaryota</taxon>
        <taxon>Fungi</taxon>
        <taxon>Dikarya</taxon>
        <taxon>Ascomycota</taxon>
        <taxon>Pezizomycotina</taxon>
        <taxon>Sordariomycetes</taxon>
        <taxon>Hypocreomycetidae</taxon>
        <taxon>Hypocreales</taxon>
        <taxon>Nectriaceae</taxon>
        <taxon>Fusarium</taxon>
    </lineage>
</organism>
<reference key="3">
    <citation type="submission" date="2014-02" db="EMBL/GenBank/DDBJ databases">
        <title>A revised Fusarium graminearum genomic reference sequence using whole shotgun re-sequencing.</title>
        <authorList>
            <person name="King R."/>
            <person name="Urban M."/>
            <person name="Hassani-Pak K."/>
            <person name="Hammond-Kosack K."/>
        </authorList>
    </citation>
    <scope>NUCLEOTIDE SEQUENCE</scope>
    <source>
        <strain>PH-1</strain>
    </source>
</reference>
<dbReference type="EnsemblFungi" id="CEF85858">
    <property type="protein sequence ID" value="CEF85858"/>
    <property type="gene ID" value="FGRRES_17499"/>
</dbReference>
<dbReference type="EMBL" id="HG970334">
    <property type="protein sequence ID" value="CEF85858.1"/>
    <property type="molecule type" value="Genomic_DNA"/>
</dbReference>
<name>A0A0E0SHE5_GIBZE</name>
<evidence type="ECO:0000256" key="1">
    <source>
        <dbReference type="SAM" id="MobiDB-lite"/>
    </source>
</evidence>
<accession>A0A0E0SHE5</accession>
<proteinExistence type="predicted"/>
<sequence>MSNNGPINCRTIEDVELPAPATKLIITQHLVASRDSPLWAWIIVGAFYDRHGNTLWSTKIFLGRLGVDTESDDESTDSESSVSVTESESEETVAVSSPSSLESEFGIQRPTSLGFSSSRSSSWLLERFFRPSSSSLGTYLAATLLNLFPDTPIPREPIMSGGWNPMSGRDARGTRPNGTPIGAPVPTQGQPYIPHVGGPGYNFGLVSTPYGVMYGGSPYGAAAYGQPAYVVPQGPVAGFQTPMTYANQPNGNGNILSRQAQAHPQIDTQMPAAQMTNSTGGVGCEPGYNYFFPAEHTKVHVFKSETPPWQLDANAQIPFIASHVPTSTKLGDLLKGFGCTNANPKKNKCFELYSGGNGKWYKGYSFNGDEEKEIEKTFNDVGWTSDRTGSDNGKPVVCLWFCKS</sequence>
<protein>
    <submittedName>
        <fullName evidence="2">Chromosome 3, complete genome</fullName>
    </submittedName>
</protein>
<reference evidence="3" key="5">
    <citation type="submission" date="2017-01" db="UniProtKB">
        <authorList>
            <consortium name="EnsemblFungi"/>
        </authorList>
    </citation>
    <scope>IDENTIFICATION</scope>
    <source>
        <strain evidence="3">PH-1 / ATCC MYA-4620 / FGSC 9075 / NRRL 31084</strain>
    </source>
</reference>
<reference evidence="2 4" key="4">
    <citation type="journal article" date="2015" name="BMC Genomics">
        <title>The completed genome sequence of the pathogenic ascomycete fungus Fusarium graminearum.</title>
        <authorList>
            <person name="King R."/>
            <person name="Urban M."/>
            <person name="Hammond-Kosack M.C."/>
            <person name="Hassani-Pak K."/>
            <person name="Hammond-Kosack K.E."/>
        </authorList>
    </citation>
    <scope>NUCLEOTIDE SEQUENCE [LARGE SCALE GENOMIC DNA]</scope>
    <source>
        <strain evidence="4">ATCC MYA-4620 / CBS 123657 / FGSC 9075 / NRRL 31084 / PH-1</strain>
        <strain evidence="2">PH-1</strain>
    </source>
</reference>
<dbReference type="InParanoid" id="A0A0E0SHE5"/>